<reference evidence="1" key="1">
    <citation type="submission" date="2020-08" db="EMBL/GenBank/DDBJ databases">
        <title>Genome public.</title>
        <authorList>
            <person name="Liu C."/>
            <person name="Sun Q."/>
        </authorList>
    </citation>
    <scope>NUCLEOTIDE SEQUENCE</scope>
    <source>
        <strain evidence="1">NSJ-51</strain>
    </source>
</reference>
<dbReference type="SUPFAM" id="SSF102114">
    <property type="entry name" value="Radical SAM enzymes"/>
    <property type="match status" value="1"/>
</dbReference>
<evidence type="ECO:0000313" key="1">
    <source>
        <dbReference type="EMBL" id="MBC5734036.1"/>
    </source>
</evidence>
<dbReference type="GO" id="GO:0003824">
    <property type="term" value="F:catalytic activity"/>
    <property type="evidence" value="ECO:0007669"/>
    <property type="project" value="InterPro"/>
</dbReference>
<keyword evidence="2" id="KW-1185">Reference proteome</keyword>
<dbReference type="EMBL" id="JACOPP010000012">
    <property type="protein sequence ID" value="MBC5734036.1"/>
    <property type="molecule type" value="Genomic_DNA"/>
</dbReference>
<comment type="caution">
    <text evidence="1">The sequence shown here is derived from an EMBL/GenBank/DDBJ whole genome shotgun (WGS) entry which is preliminary data.</text>
</comment>
<dbReference type="RefSeq" id="WP_186907925.1">
    <property type="nucleotide sequence ID" value="NZ_JACOPP010000012.1"/>
</dbReference>
<protein>
    <submittedName>
        <fullName evidence="1">Radical SAM protein</fullName>
    </submittedName>
</protein>
<sequence length="325" mass="36311">MGISAHIKAFGFSKVLDYLERDPDANLPRLMEWVDRFTGEKLPQHYRELFRSAMSDPENNWYRLIKSMYTDIDSRVLKKLFENFVLNGNLLDWPQKNAEGGWPEGGAPWSVLIDPTFPCDMGCKGCGSAIYGVRPVMEFDSLDEEIDARKAGGTYLYIFPGGDPLSREQEIIALCNKHSGCVFAAFTPPESITGELAEDMLRVGNLFPAIQADQPTPETERAMALMRRARLPFGVACRCTAENAGRVSEEGFFDQIIASGAKFCWFFTCPAFGPEEAPSGAQLARIHRQVQCFRRSKPLLTLDFWDGPSPAAMEREKAGEEGEAL</sequence>
<dbReference type="SFLD" id="SFLDS00029">
    <property type="entry name" value="Radical_SAM"/>
    <property type="match status" value="1"/>
</dbReference>
<accession>A0A8J6J751</accession>
<dbReference type="AlphaFoldDB" id="A0A8J6J751"/>
<dbReference type="PANTHER" id="PTHR43524:SF1">
    <property type="entry name" value="RADICAL SAM SUPERFAMILY PROTEIN"/>
    <property type="match status" value="1"/>
</dbReference>
<evidence type="ECO:0000313" key="2">
    <source>
        <dbReference type="Proteomes" id="UP000661435"/>
    </source>
</evidence>
<dbReference type="InterPro" id="IPR058240">
    <property type="entry name" value="rSAM_sf"/>
</dbReference>
<dbReference type="InterPro" id="IPR007197">
    <property type="entry name" value="rSAM"/>
</dbReference>
<dbReference type="GO" id="GO:0051536">
    <property type="term" value="F:iron-sulfur cluster binding"/>
    <property type="evidence" value="ECO:0007669"/>
    <property type="project" value="InterPro"/>
</dbReference>
<gene>
    <name evidence="1" type="ORF">H8S57_09905</name>
</gene>
<organism evidence="1 2">
    <name type="scientific">Lawsonibacter hominis</name>
    <dbReference type="NCBI Taxonomy" id="2763053"/>
    <lineage>
        <taxon>Bacteria</taxon>
        <taxon>Bacillati</taxon>
        <taxon>Bacillota</taxon>
        <taxon>Clostridia</taxon>
        <taxon>Eubacteriales</taxon>
        <taxon>Oscillospiraceae</taxon>
        <taxon>Lawsonibacter</taxon>
    </lineage>
</organism>
<name>A0A8J6J751_9FIRM</name>
<dbReference type="PANTHER" id="PTHR43524">
    <property type="entry name" value="RADICAL SAM SUPERFAMILY PROTEIN"/>
    <property type="match status" value="1"/>
</dbReference>
<dbReference type="Proteomes" id="UP000661435">
    <property type="component" value="Unassembled WGS sequence"/>
</dbReference>
<proteinExistence type="predicted"/>